<feature type="region of interest" description="Disordered" evidence="1">
    <location>
        <begin position="524"/>
        <end position="546"/>
    </location>
</feature>
<dbReference type="EMBL" id="JAIWYP010000011">
    <property type="protein sequence ID" value="KAH3733188.1"/>
    <property type="molecule type" value="Genomic_DNA"/>
</dbReference>
<accession>A0A9D4CWJ1</accession>
<proteinExistence type="predicted"/>
<name>A0A9D4CWJ1_DREPO</name>
<evidence type="ECO:0000313" key="3">
    <source>
        <dbReference type="Proteomes" id="UP000828390"/>
    </source>
</evidence>
<evidence type="ECO:0000313" key="2">
    <source>
        <dbReference type="EMBL" id="KAH3733188.1"/>
    </source>
</evidence>
<protein>
    <submittedName>
        <fullName evidence="2">Uncharacterized protein</fullName>
    </submittedName>
</protein>
<reference evidence="2" key="1">
    <citation type="journal article" date="2019" name="bioRxiv">
        <title>The Genome of the Zebra Mussel, Dreissena polymorpha: A Resource for Invasive Species Research.</title>
        <authorList>
            <person name="McCartney M.A."/>
            <person name="Auch B."/>
            <person name="Kono T."/>
            <person name="Mallez S."/>
            <person name="Zhang Y."/>
            <person name="Obille A."/>
            <person name="Becker A."/>
            <person name="Abrahante J.E."/>
            <person name="Garbe J."/>
            <person name="Badalamenti J.P."/>
            <person name="Herman A."/>
            <person name="Mangelson H."/>
            <person name="Liachko I."/>
            <person name="Sullivan S."/>
            <person name="Sone E.D."/>
            <person name="Koren S."/>
            <person name="Silverstein K.A.T."/>
            <person name="Beckman K.B."/>
            <person name="Gohl D.M."/>
        </authorList>
    </citation>
    <scope>NUCLEOTIDE SEQUENCE</scope>
    <source>
        <strain evidence="2">Duluth1</strain>
        <tissue evidence="2">Whole animal</tissue>
    </source>
</reference>
<dbReference type="AlphaFoldDB" id="A0A9D4CWJ1"/>
<gene>
    <name evidence="2" type="ORF">DPMN_039613</name>
</gene>
<feature type="region of interest" description="Disordered" evidence="1">
    <location>
        <begin position="171"/>
        <end position="288"/>
    </location>
</feature>
<dbReference type="Proteomes" id="UP000828390">
    <property type="component" value="Unassembled WGS sequence"/>
</dbReference>
<organism evidence="2 3">
    <name type="scientific">Dreissena polymorpha</name>
    <name type="common">Zebra mussel</name>
    <name type="synonym">Mytilus polymorpha</name>
    <dbReference type="NCBI Taxonomy" id="45954"/>
    <lineage>
        <taxon>Eukaryota</taxon>
        <taxon>Metazoa</taxon>
        <taxon>Spiralia</taxon>
        <taxon>Lophotrochozoa</taxon>
        <taxon>Mollusca</taxon>
        <taxon>Bivalvia</taxon>
        <taxon>Autobranchia</taxon>
        <taxon>Heteroconchia</taxon>
        <taxon>Euheterodonta</taxon>
        <taxon>Imparidentia</taxon>
        <taxon>Neoheterodontei</taxon>
        <taxon>Myida</taxon>
        <taxon>Dreissenoidea</taxon>
        <taxon>Dreissenidae</taxon>
        <taxon>Dreissena</taxon>
    </lineage>
</organism>
<feature type="region of interest" description="Disordered" evidence="1">
    <location>
        <begin position="66"/>
        <end position="88"/>
    </location>
</feature>
<comment type="caution">
    <text evidence="2">The sequence shown here is derived from an EMBL/GenBank/DDBJ whole genome shotgun (WGS) entry which is preliminary data.</text>
</comment>
<reference evidence="2" key="2">
    <citation type="submission" date="2020-11" db="EMBL/GenBank/DDBJ databases">
        <authorList>
            <person name="McCartney M.A."/>
            <person name="Auch B."/>
            <person name="Kono T."/>
            <person name="Mallez S."/>
            <person name="Becker A."/>
            <person name="Gohl D.M."/>
            <person name="Silverstein K.A.T."/>
            <person name="Koren S."/>
            <person name="Bechman K.B."/>
            <person name="Herman A."/>
            <person name="Abrahante J.E."/>
            <person name="Garbe J."/>
        </authorList>
    </citation>
    <scope>NUCLEOTIDE SEQUENCE</scope>
    <source>
        <strain evidence="2">Duluth1</strain>
        <tissue evidence="2">Whole animal</tissue>
    </source>
</reference>
<feature type="compositionally biased region" description="Basic residues" evidence="1">
    <location>
        <begin position="229"/>
        <end position="274"/>
    </location>
</feature>
<feature type="compositionally biased region" description="Low complexity" evidence="1">
    <location>
        <begin position="196"/>
        <end position="211"/>
    </location>
</feature>
<keyword evidence="3" id="KW-1185">Reference proteome</keyword>
<sequence length="546" mass="61551">MCTKEHKCSICSLWENDVWEQAIRRSKFLSRKRLVIPGYCPVTLQTSDDIVPLQSPATGIRHDCDRTVPMEGRSNLSPATGIRHDCDRTVPMEGRSNQSPAPGMRHDCDRTVPMEGRSNPDLVATTINRSLPDDCDRTVPMEGRSNPWPDGIGHELRPIPDQMASAMRSLSGDNAVHNNGDHRSSVKSNKSRNRRSSSSEYSTSSSSTSSDNRSRRRRRSRSFSSSSPHSRHRYDHHSSRKGYSRRRYSRRSRSSSRYRNRSSSRRSRYSKSRHHMNESRRQASQKHCRSDFDDRIYYDPKYNCNITGPYAPVSRTMFIHDTVKNPISQPFNSGVHLTTTAVLSAPRVSTTIHSQKPPSASPSMRDSWVQNSFINSIPVTSDNAPTNSGLNYHSTDVADIPTTIAEDSLHTKDVIDSEHDSDADNDTDQYLAPIHQIYDLMFHTLGEEYCSRPVQVSAKSTMSVTEQLVRTLDPNSVTKASSHVDTRLPIGASVLSVFQSLESFNTIPKNGEIWRVPKDFTVPKTQERTGSYRHPVPDPNSGLDFS</sequence>
<evidence type="ECO:0000256" key="1">
    <source>
        <dbReference type="SAM" id="MobiDB-lite"/>
    </source>
</evidence>
<feature type="region of interest" description="Disordered" evidence="1">
    <location>
        <begin position="127"/>
        <end position="157"/>
    </location>
</feature>